<dbReference type="Proteomes" id="UP001150942">
    <property type="component" value="Unassembled WGS sequence"/>
</dbReference>
<evidence type="ECO:0000313" key="2">
    <source>
        <dbReference type="Proteomes" id="UP001150942"/>
    </source>
</evidence>
<proteinExistence type="predicted"/>
<organism evidence="1 2">
    <name type="scientific">Penicillium cf. viridicatum</name>
    <dbReference type="NCBI Taxonomy" id="2972119"/>
    <lineage>
        <taxon>Eukaryota</taxon>
        <taxon>Fungi</taxon>
        <taxon>Dikarya</taxon>
        <taxon>Ascomycota</taxon>
        <taxon>Pezizomycotina</taxon>
        <taxon>Eurotiomycetes</taxon>
        <taxon>Eurotiomycetidae</taxon>
        <taxon>Eurotiales</taxon>
        <taxon>Aspergillaceae</taxon>
        <taxon>Penicillium</taxon>
    </lineage>
</organism>
<name>A0A9W9JFS1_9EURO</name>
<gene>
    <name evidence="1" type="ORF">N7449_006617</name>
</gene>
<dbReference type="AlphaFoldDB" id="A0A9W9JFS1"/>
<sequence length="100" mass="10956">MKACSRPLLSEHGISPHTTIVHLADAIHAIYDSTPSSGISLMGPAFVAAAHEEFKPDFLDLREDNGDFTLDLSGALSEFLSYNDDIEREFEEFEVVGGEN</sequence>
<accession>A0A9W9JFS1</accession>
<dbReference type="EMBL" id="JAPQKQ010000005">
    <property type="protein sequence ID" value="KAJ5196138.1"/>
    <property type="molecule type" value="Genomic_DNA"/>
</dbReference>
<evidence type="ECO:0000313" key="1">
    <source>
        <dbReference type="EMBL" id="KAJ5196138.1"/>
    </source>
</evidence>
<keyword evidence="2" id="KW-1185">Reference proteome</keyword>
<reference evidence="1" key="1">
    <citation type="submission" date="2022-11" db="EMBL/GenBank/DDBJ databases">
        <authorList>
            <person name="Petersen C."/>
        </authorList>
    </citation>
    <scope>NUCLEOTIDE SEQUENCE</scope>
    <source>
        <strain evidence="1">IBT 20477</strain>
    </source>
</reference>
<protein>
    <submittedName>
        <fullName evidence="1">Uncharacterized protein</fullName>
    </submittedName>
</protein>
<comment type="caution">
    <text evidence="1">The sequence shown here is derived from an EMBL/GenBank/DDBJ whole genome shotgun (WGS) entry which is preliminary data.</text>
</comment>
<reference evidence="1" key="2">
    <citation type="journal article" date="2023" name="IMA Fungus">
        <title>Comparative genomic study of the Penicillium genus elucidates a diverse pangenome and 15 lateral gene transfer events.</title>
        <authorList>
            <person name="Petersen C."/>
            <person name="Sorensen T."/>
            <person name="Nielsen M.R."/>
            <person name="Sondergaard T.E."/>
            <person name="Sorensen J.L."/>
            <person name="Fitzpatrick D.A."/>
            <person name="Frisvad J.C."/>
            <person name="Nielsen K.L."/>
        </authorList>
    </citation>
    <scope>NUCLEOTIDE SEQUENCE</scope>
    <source>
        <strain evidence="1">IBT 20477</strain>
    </source>
</reference>